<accession>A0A812NV80</accession>
<feature type="region of interest" description="Disordered" evidence="1">
    <location>
        <begin position="23"/>
        <end position="101"/>
    </location>
</feature>
<feature type="compositionally biased region" description="Basic and acidic residues" evidence="1">
    <location>
        <begin position="34"/>
        <end position="51"/>
    </location>
</feature>
<dbReference type="EMBL" id="CAJNJA010013742">
    <property type="protein sequence ID" value="CAE7328334.1"/>
    <property type="molecule type" value="Genomic_DNA"/>
</dbReference>
<protein>
    <submittedName>
        <fullName evidence="2">Uncharacterized protein</fullName>
    </submittedName>
</protein>
<reference evidence="2" key="1">
    <citation type="submission" date="2021-02" db="EMBL/GenBank/DDBJ databases">
        <authorList>
            <person name="Dougan E. K."/>
            <person name="Rhodes N."/>
            <person name="Thang M."/>
            <person name="Chan C."/>
        </authorList>
    </citation>
    <scope>NUCLEOTIDE SEQUENCE</scope>
</reference>
<sequence length="620" mass="66714">MIRYVAFQPSAVPPPVVAFLAPSASSAGAEAEAPEAKDGRPEHGEKGEHEPLLPLANSTCQEQRLRPAEVETEDQPPSPSRQATEVSEPSQASPPSAERPRLGFSEFWQPALRQFYETYLRNRLAAILRALLPLEVGHWRQLLDFGAGFRTFVFDASCTDPIPRALPWELLQYVWLVIFMASSPPSDVGKAESMPLLYVQIALCMRALCRPAHPTSKPPAAGPPPVVQFLVRLLDSDHEAKEHAASVTEEESGCCPSAASLLRATAKAYYVGAPSMQSWEVAFETAWRSEGLGLLRSCKALLAELYPGEGRSGANSAPGLMLCSHSGLQAAVELDLNAIGAPTLLAASVLQLFTQMFSGLSLGQSETRVRSTSAAVAPADRFLLCLADLVEMCIEEAEGGMPAHSDPSPEPVNIRSLSRLARVLLQAFFMDPALLAAAAPGSDALAAGAFSGPSDPDEFVPISGSGPLRRSLAFMEQSPLLQVVQRRLCSAHFEDVEGSTEQLTHFALRALRVLWFDLRRSTCTLKRIPCDPQEGTTLLCLLMKPLKLQLCCDCDAQLATFPYVRLACGAQVTVKGVVISIEVVASTTGMQLRGVDGLNVVVPELEVKLSDAPLLSRPSS</sequence>
<evidence type="ECO:0000256" key="1">
    <source>
        <dbReference type="SAM" id="MobiDB-lite"/>
    </source>
</evidence>
<name>A0A812NV80_9DINO</name>
<evidence type="ECO:0000313" key="2">
    <source>
        <dbReference type="EMBL" id="CAE7328334.1"/>
    </source>
</evidence>
<feature type="compositionally biased region" description="Low complexity" evidence="1">
    <location>
        <begin position="87"/>
        <end position="96"/>
    </location>
</feature>
<organism evidence="2 3">
    <name type="scientific">Symbiodinium necroappetens</name>
    <dbReference type="NCBI Taxonomy" id="1628268"/>
    <lineage>
        <taxon>Eukaryota</taxon>
        <taxon>Sar</taxon>
        <taxon>Alveolata</taxon>
        <taxon>Dinophyceae</taxon>
        <taxon>Suessiales</taxon>
        <taxon>Symbiodiniaceae</taxon>
        <taxon>Symbiodinium</taxon>
    </lineage>
</organism>
<keyword evidence="3" id="KW-1185">Reference proteome</keyword>
<proteinExistence type="predicted"/>
<dbReference type="Proteomes" id="UP000601435">
    <property type="component" value="Unassembled WGS sequence"/>
</dbReference>
<dbReference type="OrthoDB" id="10265385at2759"/>
<dbReference type="AlphaFoldDB" id="A0A812NV80"/>
<comment type="caution">
    <text evidence="2">The sequence shown here is derived from an EMBL/GenBank/DDBJ whole genome shotgun (WGS) entry which is preliminary data.</text>
</comment>
<gene>
    <name evidence="2" type="ORF">SNEC2469_LOCUS8306</name>
</gene>
<evidence type="ECO:0000313" key="3">
    <source>
        <dbReference type="Proteomes" id="UP000601435"/>
    </source>
</evidence>